<evidence type="ECO:0000313" key="2">
    <source>
        <dbReference type="Proteomes" id="UP001050975"/>
    </source>
</evidence>
<gene>
    <name evidence="1" type="ORF">MiSe_90470</name>
</gene>
<comment type="caution">
    <text evidence="1">The sequence shown here is derived from an EMBL/GenBank/DDBJ whole genome shotgun (WGS) entry which is preliminary data.</text>
</comment>
<protein>
    <submittedName>
        <fullName evidence="1">Uncharacterized protein</fullName>
    </submittedName>
</protein>
<keyword evidence="2" id="KW-1185">Reference proteome</keyword>
<organism evidence="1 2">
    <name type="scientific">Microseira wollei NIES-4236</name>
    <dbReference type="NCBI Taxonomy" id="2530354"/>
    <lineage>
        <taxon>Bacteria</taxon>
        <taxon>Bacillati</taxon>
        <taxon>Cyanobacteriota</taxon>
        <taxon>Cyanophyceae</taxon>
        <taxon>Oscillatoriophycideae</taxon>
        <taxon>Aerosakkonematales</taxon>
        <taxon>Aerosakkonemataceae</taxon>
        <taxon>Microseira</taxon>
    </lineage>
</organism>
<sequence length="53" mass="6319">MIQIPEKFAVLIADLSKQLEEFEKTYGYIPKCQLVVSEEYQRLVKEITRKESR</sequence>
<proteinExistence type="predicted"/>
<accession>A0AAV3XRD3</accession>
<evidence type="ECO:0000313" key="1">
    <source>
        <dbReference type="EMBL" id="GET44221.1"/>
    </source>
</evidence>
<reference evidence="1" key="1">
    <citation type="submission" date="2019-10" db="EMBL/GenBank/DDBJ databases">
        <title>Draft genome sequece of Microseira wollei NIES-4236.</title>
        <authorList>
            <person name="Yamaguchi H."/>
            <person name="Suzuki S."/>
            <person name="Kawachi M."/>
        </authorList>
    </citation>
    <scope>NUCLEOTIDE SEQUENCE</scope>
    <source>
        <strain evidence="1">NIES-4236</strain>
    </source>
</reference>
<dbReference type="AlphaFoldDB" id="A0AAV3XRD3"/>
<dbReference type="RefSeq" id="WP_226593857.1">
    <property type="nucleotide sequence ID" value="NZ_BLAY01000308.1"/>
</dbReference>
<dbReference type="EMBL" id="BLAY01000308">
    <property type="protein sequence ID" value="GET44221.1"/>
    <property type="molecule type" value="Genomic_DNA"/>
</dbReference>
<dbReference type="Proteomes" id="UP001050975">
    <property type="component" value="Unassembled WGS sequence"/>
</dbReference>
<name>A0AAV3XRD3_9CYAN</name>